<dbReference type="Proteomes" id="UP001477672">
    <property type="component" value="Unassembled WGS sequence"/>
</dbReference>
<evidence type="ECO:0000256" key="2">
    <source>
        <dbReference type="SAM" id="Phobius"/>
    </source>
</evidence>
<accession>A0ABV1GIV9</accession>
<proteinExistence type="predicted"/>
<sequence length="222" mass="23581">MNLKQRLAVCAGALLGAGVLSVLICPLHLPAGKVCLTASLWAACAASAGPWAADARAKSRLVRVGAAAVCTGYGLLALVGGWGLARVLPENASALLLFHLLCLAGAAVFLFVLVSTAQGIRRGRELEQQFPSAWSPLFERAGACLGRARGEERPPLERLCAALRKAEEEGKDALENEFADLLEQLEETMKKPADPQRADRLKNLCEEACWLAGLTGPDPKEE</sequence>
<feature type="transmembrane region" description="Helical" evidence="2">
    <location>
        <begin position="64"/>
        <end position="84"/>
    </location>
</feature>
<keyword evidence="2" id="KW-1133">Transmembrane helix</keyword>
<name>A0ABV1GIV9_9FIRM</name>
<dbReference type="EMBL" id="JBBMFA010000116">
    <property type="protein sequence ID" value="MEQ2521787.1"/>
    <property type="molecule type" value="Genomic_DNA"/>
</dbReference>
<evidence type="ECO:0000256" key="1">
    <source>
        <dbReference type="SAM" id="Coils"/>
    </source>
</evidence>
<comment type="caution">
    <text evidence="3">The sequence shown here is derived from an EMBL/GenBank/DDBJ whole genome shotgun (WGS) entry which is preliminary data.</text>
</comment>
<reference evidence="3 4" key="1">
    <citation type="submission" date="2024-03" db="EMBL/GenBank/DDBJ databases">
        <title>Human intestinal bacterial collection.</title>
        <authorList>
            <person name="Pauvert C."/>
            <person name="Hitch T.C.A."/>
            <person name="Clavel T."/>
        </authorList>
    </citation>
    <scope>NUCLEOTIDE SEQUENCE [LARGE SCALE GENOMIC DNA]</scope>
    <source>
        <strain evidence="3 4">CLA-JM-H11</strain>
    </source>
</reference>
<keyword evidence="2" id="KW-0812">Transmembrane</keyword>
<keyword evidence="4" id="KW-1185">Reference proteome</keyword>
<keyword evidence="1" id="KW-0175">Coiled coil</keyword>
<organism evidence="3 4">
    <name type="scientific">Ruthenibacterium intestinale</name>
    <dbReference type="NCBI Taxonomy" id="3133163"/>
    <lineage>
        <taxon>Bacteria</taxon>
        <taxon>Bacillati</taxon>
        <taxon>Bacillota</taxon>
        <taxon>Clostridia</taxon>
        <taxon>Eubacteriales</taxon>
        <taxon>Oscillospiraceae</taxon>
        <taxon>Ruthenibacterium</taxon>
    </lineage>
</organism>
<dbReference type="RefSeq" id="WP_349217261.1">
    <property type="nucleotide sequence ID" value="NZ_JBBMFA010000116.1"/>
</dbReference>
<gene>
    <name evidence="3" type="ORF">WMO24_15325</name>
</gene>
<protein>
    <submittedName>
        <fullName evidence="3">Uncharacterized protein</fullName>
    </submittedName>
</protein>
<feature type="transmembrane region" description="Helical" evidence="2">
    <location>
        <begin position="31"/>
        <end position="52"/>
    </location>
</feature>
<evidence type="ECO:0000313" key="3">
    <source>
        <dbReference type="EMBL" id="MEQ2521787.1"/>
    </source>
</evidence>
<feature type="transmembrane region" description="Helical" evidence="2">
    <location>
        <begin position="96"/>
        <end position="114"/>
    </location>
</feature>
<keyword evidence="2" id="KW-0472">Membrane</keyword>
<feature type="coiled-coil region" evidence="1">
    <location>
        <begin position="156"/>
        <end position="191"/>
    </location>
</feature>
<evidence type="ECO:0000313" key="4">
    <source>
        <dbReference type="Proteomes" id="UP001477672"/>
    </source>
</evidence>